<comment type="similarity">
    <text evidence="2 9">Belongs to the SPCS2 family.</text>
</comment>
<reference evidence="10" key="2">
    <citation type="journal article" date="2019" name="Gigascience">
        <title>High-quality Schistosoma haematobium genome achieved by single-molecule and long-range sequencing.</title>
        <authorList>
            <person name="Stroehlein A.J."/>
            <person name="Korhonen P.K."/>
            <person name="Chong T.M."/>
            <person name="Lim Y.L."/>
            <person name="Chan K.G."/>
            <person name="Webster B."/>
            <person name="Rollinson D."/>
            <person name="Brindley P.J."/>
            <person name="Gasser R.B."/>
            <person name="Young N.D."/>
        </authorList>
    </citation>
    <scope>NUCLEOTIDE SEQUENCE</scope>
</reference>
<evidence type="ECO:0000256" key="9">
    <source>
        <dbReference type="RuleBase" id="RU368033"/>
    </source>
</evidence>
<feature type="transmembrane region" description="Helical" evidence="9">
    <location>
        <begin position="85"/>
        <end position="106"/>
    </location>
</feature>
<dbReference type="AlphaFoldDB" id="A0A922LR87"/>
<dbReference type="GO" id="GO:0006465">
    <property type="term" value="P:signal peptide processing"/>
    <property type="evidence" value="ECO:0007669"/>
    <property type="project" value="UniProtKB-UniRule"/>
</dbReference>
<reference evidence="10" key="1">
    <citation type="journal article" date="2012" name="Nat. Genet.">
        <title>Whole-genome sequence of Schistosoma haematobium.</title>
        <authorList>
            <person name="Young N.D."/>
            <person name="Jex A.R."/>
            <person name="Li B."/>
            <person name="Liu S."/>
            <person name="Yang L."/>
            <person name="Xiong Z."/>
            <person name="Li Y."/>
            <person name="Cantacessi C."/>
            <person name="Hall R.S."/>
            <person name="Xu X."/>
            <person name="Chen F."/>
            <person name="Wu X."/>
            <person name="Zerlotini A."/>
            <person name="Oliveira G."/>
            <person name="Hofmann A."/>
            <person name="Zhang G."/>
            <person name="Fang X."/>
            <person name="Kang Y."/>
            <person name="Campbell B.E."/>
            <person name="Loukas A."/>
            <person name="Ranganathan S."/>
            <person name="Rollinson D."/>
            <person name="Rinaldi G."/>
            <person name="Brindley P.J."/>
            <person name="Yang H."/>
            <person name="Wang J."/>
            <person name="Wang J."/>
            <person name="Gasser R.B."/>
        </authorList>
    </citation>
    <scope>NUCLEOTIDE SEQUENCE</scope>
</reference>
<dbReference type="KEGG" id="shx:MS3_00004026"/>
<dbReference type="GO" id="GO:0005787">
    <property type="term" value="C:signal peptidase complex"/>
    <property type="evidence" value="ECO:0007669"/>
    <property type="project" value="UniProtKB-UniRule"/>
</dbReference>
<evidence type="ECO:0000256" key="4">
    <source>
        <dbReference type="ARBA" id="ARBA00022692"/>
    </source>
</evidence>
<comment type="function">
    <text evidence="8 9">Component of the signal peptidase complex (SPC) which catalyzes the cleavage of N-terminal signal sequences from nascent proteins as they are translocated into the lumen of the endoplasmic reticulum. Enhances the enzymatic activity of SPC and facilitates the interactions between different components of the translocation site.</text>
</comment>
<proteinExistence type="inferred from homology"/>
<dbReference type="Proteomes" id="UP000471633">
    <property type="component" value="Unassembled WGS sequence"/>
</dbReference>
<name>A0A922LR87_SCHHA</name>
<keyword evidence="5 9" id="KW-0256">Endoplasmic reticulum</keyword>
<protein>
    <recommendedName>
        <fullName evidence="3 9">Signal peptidase complex subunit 2</fullName>
    </recommendedName>
</protein>
<dbReference type="RefSeq" id="XP_051072031.1">
    <property type="nucleotide sequence ID" value="XM_051211908.1"/>
</dbReference>
<dbReference type="GO" id="GO:0045047">
    <property type="term" value="P:protein targeting to ER"/>
    <property type="evidence" value="ECO:0007669"/>
    <property type="project" value="TreeGrafter"/>
</dbReference>
<keyword evidence="11" id="KW-1185">Reference proteome</keyword>
<comment type="caution">
    <text evidence="10">The sequence shown here is derived from an EMBL/GenBank/DDBJ whole genome shotgun (WGS) entry which is preliminary data.</text>
</comment>
<sequence>MLLLSKNCSSNITILLRCTSNEPFVHVFCQTSRQYFKMSSETSKEVTVNKWDVGALKIALDDAAKELFMKKHGLLETHKLFDGRLILCTISVLIAGFGVLFDYLYPHPHSRAVLIVCVTLYFLLSAIITLYVMYIEKNVFFTGLKEDKTGLDPADSWTVCSYMNKYDPIYHLSLTVCDGITKKVKTLSVKKSAAEFFNIKGELQRSIYDGFLQNLVSDLYSDKKSN</sequence>
<keyword evidence="7 9" id="KW-0472">Membrane</keyword>
<evidence type="ECO:0000256" key="3">
    <source>
        <dbReference type="ARBA" id="ARBA00017057"/>
    </source>
</evidence>
<reference evidence="10" key="4">
    <citation type="journal article" date="2022" name="PLoS Pathog.">
        <title>Chromosome-level genome of Schistosoma haematobium underpins genome-wide explorations of molecular variation.</title>
        <authorList>
            <person name="Stroehlein A.J."/>
            <person name="Korhonen P.K."/>
            <person name="Lee V.V."/>
            <person name="Ralph S.A."/>
            <person name="Mentink-Kane M."/>
            <person name="You H."/>
            <person name="McManus D.P."/>
            <person name="Tchuente L.T."/>
            <person name="Stothard J.R."/>
            <person name="Kaur P."/>
            <person name="Dudchenko O."/>
            <person name="Aiden E.L."/>
            <person name="Yang B."/>
            <person name="Yang H."/>
            <person name="Emery A.M."/>
            <person name="Webster B.L."/>
            <person name="Brindley P.J."/>
            <person name="Rollinson D."/>
            <person name="Chang B.C.H."/>
            <person name="Gasser R.B."/>
            <person name="Young N.D."/>
        </authorList>
    </citation>
    <scope>NUCLEOTIDE SEQUENCE</scope>
</reference>
<comment type="subcellular location">
    <subcellularLocation>
        <location evidence="1 9">Endoplasmic reticulum membrane</location>
        <topology evidence="1 9">Multi-pass membrane protein</topology>
    </subcellularLocation>
</comment>
<evidence type="ECO:0000256" key="1">
    <source>
        <dbReference type="ARBA" id="ARBA00004477"/>
    </source>
</evidence>
<dbReference type="GeneID" id="24590419"/>
<evidence type="ECO:0000256" key="5">
    <source>
        <dbReference type="ARBA" id="ARBA00022824"/>
    </source>
</evidence>
<dbReference type="PANTHER" id="PTHR13085">
    <property type="entry name" value="MICROSOMAL SIGNAL PEPTIDASE 25 KDA SUBUNIT"/>
    <property type="match status" value="1"/>
</dbReference>
<dbReference type="CTD" id="9789"/>
<organism evidence="10 11">
    <name type="scientific">Schistosoma haematobium</name>
    <name type="common">Blood fluke</name>
    <dbReference type="NCBI Taxonomy" id="6185"/>
    <lineage>
        <taxon>Eukaryota</taxon>
        <taxon>Metazoa</taxon>
        <taxon>Spiralia</taxon>
        <taxon>Lophotrochozoa</taxon>
        <taxon>Platyhelminthes</taxon>
        <taxon>Trematoda</taxon>
        <taxon>Digenea</taxon>
        <taxon>Strigeidida</taxon>
        <taxon>Schistosomatoidea</taxon>
        <taxon>Schistosomatidae</taxon>
        <taxon>Schistosoma</taxon>
    </lineage>
</organism>
<feature type="transmembrane region" description="Helical" evidence="9">
    <location>
        <begin position="112"/>
        <end position="135"/>
    </location>
</feature>
<gene>
    <name evidence="10" type="primary">SPCS2</name>
    <name evidence="10" type="ORF">MS3_00004026</name>
</gene>
<evidence type="ECO:0000256" key="8">
    <source>
        <dbReference type="ARBA" id="ARBA00045608"/>
    </source>
</evidence>
<evidence type="ECO:0000256" key="2">
    <source>
        <dbReference type="ARBA" id="ARBA00007324"/>
    </source>
</evidence>
<accession>A0A922LR87</accession>
<evidence type="ECO:0000313" key="10">
    <source>
        <dbReference type="EMBL" id="KAH9591923.1"/>
    </source>
</evidence>
<dbReference type="Pfam" id="PF06703">
    <property type="entry name" value="SPC25"/>
    <property type="match status" value="1"/>
</dbReference>
<evidence type="ECO:0000256" key="6">
    <source>
        <dbReference type="ARBA" id="ARBA00022989"/>
    </source>
</evidence>
<dbReference type="InterPro" id="IPR009582">
    <property type="entry name" value="Spc2/SPCS2"/>
</dbReference>
<dbReference type="GO" id="GO:0008233">
    <property type="term" value="F:peptidase activity"/>
    <property type="evidence" value="ECO:0007669"/>
    <property type="project" value="UniProtKB-UniRule"/>
</dbReference>
<keyword evidence="4 9" id="KW-0812">Transmembrane</keyword>
<reference evidence="10" key="3">
    <citation type="submission" date="2021-06" db="EMBL/GenBank/DDBJ databases">
        <title>Chromosome-level genome assembly for S. haematobium.</title>
        <authorList>
            <person name="Stroehlein A.J."/>
        </authorList>
    </citation>
    <scope>NUCLEOTIDE SEQUENCE</scope>
</reference>
<evidence type="ECO:0000313" key="11">
    <source>
        <dbReference type="Proteomes" id="UP000471633"/>
    </source>
</evidence>
<dbReference type="EMBL" id="AMPZ03000002">
    <property type="protein sequence ID" value="KAH9591923.1"/>
    <property type="molecule type" value="Genomic_DNA"/>
</dbReference>
<keyword evidence="6 9" id="KW-1133">Transmembrane helix</keyword>
<evidence type="ECO:0000256" key="7">
    <source>
        <dbReference type="ARBA" id="ARBA00023136"/>
    </source>
</evidence>
<dbReference type="PANTHER" id="PTHR13085:SF0">
    <property type="entry name" value="SIGNAL PEPTIDASE COMPLEX SUBUNIT 2"/>
    <property type="match status" value="1"/>
</dbReference>